<evidence type="ECO:0000313" key="3">
    <source>
        <dbReference type="Proteomes" id="UP000631114"/>
    </source>
</evidence>
<dbReference type="Proteomes" id="UP000631114">
    <property type="component" value="Unassembled WGS sequence"/>
</dbReference>
<dbReference type="OrthoDB" id="10506621at2759"/>
<protein>
    <submittedName>
        <fullName evidence="2">Uncharacterized protein</fullName>
    </submittedName>
</protein>
<keyword evidence="3" id="KW-1185">Reference proteome</keyword>
<comment type="caution">
    <text evidence="2">The sequence shown here is derived from an EMBL/GenBank/DDBJ whole genome shotgun (WGS) entry which is preliminary data.</text>
</comment>
<organism evidence="2 3">
    <name type="scientific">Coptis chinensis</name>
    <dbReference type="NCBI Taxonomy" id="261450"/>
    <lineage>
        <taxon>Eukaryota</taxon>
        <taxon>Viridiplantae</taxon>
        <taxon>Streptophyta</taxon>
        <taxon>Embryophyta</taxon>
        <taxon>Tracheophyta</taxon>
        <taxon>Spermatophyta</taxon>
        <taxon>Magnoliopsida</taxon>
        <taxon>Ranunculales</taxon>
        <taxon>Ranunculaceae</taxon>
        <taxon>Coptidoideae</taxon>
        <taxon>Coptis</taxon>
    </lineage>
</organism>
<dbReference type="AlphaFoldDB" id="A0A835M2Y6"/>
<feature type="compositionally biased region" description="Polar residues" evidence="1">
    <location>
        <begin position="99"/>
        <end position="121"/>
    </location>
</feature>
<gene>
    <name evidence="2" type="ORF">IFM89_038223</name>
</gene>
<accession>A0A835M2Y6</accession>
<dbReference type="EMBL" id="JADFTS010000003">
    <property type="protein sequence ID" value="KAF9617723.1"/>
    <property type="molecule type" value="Genomic_DNA"/>
</dbReference>
<sequence>MASNSSSNNTALQTAHIHHLISVKPDNRHPEHEEDLQQIILGGLNVVYEAIVTTLTARMFDINMEDFFTHFLAFDMRLEAQIALLQQQTVANVAAQYRNLPTQPRSNQNRSRPNYGNQYRN</sequence>
<name>A0A835M2Y6_9MAGN</name>
<proteinExistence type="predicted"/>
<evidence type="ECO:0000313" key="2">
    <source>
        <dbReference type="EMBL" id="KAF9617723.1"/>
    </source>
</evidence>
<reference evidence="2 3" key="1">
    <citation type="submission" date="2020-10" db="EMBL/GenBank/DDBJ databases">
        <title>The Coptis chinensis genome and diversification of protoberbering-type alkaloids.</title>
        <authorList>
            <person name="Wang B."/>
            <person name="Shu S."/>
            <person name="Song C."/>
            <person name="Liu Y."/>
        </authorList>
    </citation>
    <scope>NUCLEOTIDE SEQUENCE [LARGE SCALE GENOMIC DNA]</scope>
    <source>
        <strain evidence="2">HL-2020</strain>
        <tissue evidence="2">Leaf</tissue>
    </source>
</reference>
<feature type="region of interest" description="Disordered" evidence="1">
    <location>
        <begin position="97"/>
        <end position="121"/>
    </location>
</feature>
<evidence type="ECO:0000256" key="1">
    <source>
        <dbReference type="SAM" id="MobiDB-lite"/>
    </source>
</evidence>